<evidence type="ECO:0000313" key="8">
    <source>
        <dbReference type="EMBL" id="MCV2885071.1"/>
    </source>
</evidence>
<dbReference type="InterPro" id="IPR019533">
    <property type="entry name" value="Peptidase_S26"/>
</dbReference>
<organism evidence="8 9">
    <name type="scientific">Fluctibacter corallii</name>
    <dbReference type="NCBI Taxonomy" id="2984329"/>
    <lineage>
        <taxon>Bacteria</taxon>
        <taxon>Pseudomonadati</taxon>
        <taxon>Pseudomonadota</taxon>
        <taxon>Gammaproteobacteria</taxon>
        <taxon>Alteromonadales</taxon>
        <taxon>Alteromonadaceae</taxon>
        <taxon>Fluctibacter</taxon>
    </lineage>
</organism>
<dbReference type="CDD" id="cd06530">
    <property type="entry name" value="S26_SPase_I"/>
    <property type="match status" value="1"/>
</dbReference>
<gene>
    <name evidence="8" type="primary">lepB</name>
    <name evidence="8" type="ORF">OE749_10250</name>
</gene>
<evidence type="ECO:0000256" key="2">
    <source>
        <dbReference type="ARBA" id="ARBA00009370"/>
    </source>
</evidence>
<dbReference type="InterPro" id="IPR019758">
    <property type="entry name" value="Pept_S26A_signal_pept_1_CS"/>
</dbReference>
<dbReference type="PANTHER" id="PTHR43390:SF1">
    <property type="entry name" value="CHLOROPLAST PROCESSING PEPTIDASE"/>
    <property type="match status" value="1"/>
</dbReference>
<keyword evidence="6" id="KW-0645">Protease</keyword>
<dbReference type="SUPFAM" id="SSF51306">
    <property type="entry name" value="LexA/Signal peptidase"/>
    <property type="match status" value="1"/>
</dbReference>
<evidence type="ECO:0000256" key="1">
    <source>
        <dbReference type="ARBA" id="ARBA00000677"/>
    </source>
</evidence>
<evidence type="ECO:0000256" key="4">
    <source>
        <dbReference type="ARBA" id="ARBA00019232"/>
    </source>
</evidence>
<comment type="catalytic activity">
    <reaction evidence="1 6">
        <text>Cleavage of hydrophobic, N-terminal signal or leader sequences from secreted and periplasmic proteins.</text>
        <dbReference type="EC" id="3.4.21.89"/>
    </reaction>
</comment>
<evidence type="ECO:0000256" key="6">
    <source>
        <dbReference type="RuleBase" id="RU362042"/>
    </source>
</evidence>
<accession>A0ABT3A8R6</accession>
<name>A0ABT3A8R6_9ALTE</name>
<proteinExistence type="inferred from homology"/>
<dbReference type="Gene3D" id="2.10.109.10">
    <property type="entry name" value="Umud Fragment, subunit A"/>
    <property type="match status" value="1"/>
</dbReference>
<dbReference type="RefSeq" id="WP_263712364.1">
    <property type="nucleotide sequence ID" value="NZ_JAOWKX010000005.1"/>
</dbReference>
<sequence>MKGLISAKVTNYIKENKGFILFIALMMVMRSSIADWYHVPTGSMEPTVLPGDRVFVNKMAYQLEIPFTDIGVMNMRSPARGDIVIIQSKAAENRLLKRIVAVEHDRISMQNNKLVINGKPLMYEKVDGKHYETIDDVKHAVAFKPASQKLDNFTPVTVPKGYVLVLGDNRNYSADSRVYGFIPVSELQGKVLGLVTSLDKNNYYLPRDGRHFVPLP</sequence>
<dbReference type="InterPro" id="IPR000223">
    <property type="entry name" value="Pept_S26A_signal_pept_1"/>
</dbReference>
<evidence type="ECO:0000259" key="7">
    <source>
        <dbReference type="Pfam" id="PF10502"/>
    </source>
</evidence>
<dbReference type="EMBL" id="JAOWKX010000005">
    <property type="protein sequence ID" value="MCV2885071.1"/>
    <property type="molecule type" value="Genomic_DNA"/>
</dbReference>
<dbReference type="Proteomes" id="UP001652504">
    <property type="component" value="Unassembled WGS sequence"/>
</dbReference>
<comment type="caution">
    <text evidence="8">The sequence shown here is derived from an EMBL/GenBank/DDBJ whole genome shotgun (WGS) entry which is preliminary data.</text>
</comment>
<dbReference type="PROSITE" id="PS00761">
    <property type="entry name" value="SPASE_I_3"/>
    <property type="match status" value="1"/>
</dbReference>
<dbReference type="GO" id="GO:0009003">
    <property type="term" value="F:signal peptidase activity"/>
    <property type="evidence" value="ECO:0007669"/>
    <property type="project" value="UniProtKB-EC"/>
</dbReference>
<dbReference type="EC" id="3.4.21.89" evidence="3 6"/>
<reference evidence="8 9" key="1">
    <citation type="submission" date="2022-10" db="EMBL/GenBank/DDBJ databases">
        <title>Aestuariibacter sp. AA17 isolated from Montipora capitata coral fragment.</title>
        <authorList>
            <person name="Emsley S.A."/>
            <person name="Pfannmuller K.M."/>
            <person name="Loughran R.M."/>
            <person name="Shlafstein M."/>
            <person name="Papke E."/>
            <person name="Saw J.H."/>
            <person name="Ushijima B."/>
            <person name="Videau P."/>
        </authorList>
    </citation>
    <scope>NUCLEOTIDE SEQUENCE [LARGE SCALE GENOMIC DNA]</scope>
    <source>
        <strain evidence="8 9">AA17</strain>
    </source>
</reference>
<dbReference type="InterPro" id="IPR036286">
    <property type="entry name" value="LexA/Signal_pep-like_sf"/>
</dbReference>
<keyword evidence="5 6" id="KW-0378">Hydrolase</keyword>
<protein>
    <recommendedName>
        <fullName evidence="4 6">Signal peptidase I</fullName>
        <ecNumber evidence="3 6">3.4.21.89</ecNumber>
    </recommendedName>
</protein>
<evidence type="ECO:0000256" key="5">
    <source>
        <dbReference type="ARBA" id="ARBA00022801"/>
    </source>
</evidence>
<comment type="subcellular location">
    <subcellularLocation>
        <location evidence="6">Membrane</location>
        <topology evidence="6">Multi-pass membrane protein</topology>
    </subcellularLocation>
</comment>
<dbReference type="PANTHER" id="PTHR43390">
    <property type="entry name" value="SIGNAL PEPTIDASE I"/>
    <property type="match status" value="1"/>
</dbReference>
<evidence type="ECO:0000256" key="3">
    <source>
        <dbReference type="ARBA" id="ARBA00013208"/>
    </source>
</evidence>
<feature type="domain" description="Peptidase S26" evidence="7">
    <location>
        <begin position="19"/>
        <end position="191"/>
    </location>
</feature>
<dbReference type="PRINTS" id="PR00727">
    <property type="entry name" value="LEADERPTASE"/>
</dbReference>
<keyword evidence="9" id="KW-1185">Reference proteome</keyword>
<evidence type="ECO:0000313" key="9">
    <source>
        <dbReference type="Proteomes" id="UP001652504"/>
    </source>
</evidence>
<dbReference type="NCBIfam" id="TIGR02227">
    <property type="entry name" value="sigpep_I_bact"/>
    <property type="match status" value="1"/>
</dbReference>
<dbReference type="Pfam" id="PF10502">
    <property type="entry name" value="Peptidase_S26"/>
    <property type="match status" value="1"/>
</dbReference>
<comment type="similarity">
    <text evidence="2 6">Belongs to the peptidase S26 family.</text>
</comment>